<dbReference type="InterPro" id="IPR036390">
    <property type="entry name" value="WH_DNA-bd_sf"/>
</dbReference>
<accession>A0A240EF48</accession>
<name>A0A240EF48_9VIBR</name>
<dbReference type="RefSeq" id="WP_096992595.1">
    <property type="nucleotide sequence ID" value="NZ_JBHSII010000001.1"/>
</dbReference>
<evidence type="ECO:0000313" key="2">
    <source>
        <dbReference type="EMBL" id="SNX47314.1"/>
    </source>
</evidence>
<dbReference type="AlphaFoldDB" id="A0A240EF48"/>
<sequence>MILTELKSFIETHPGVSRHDLAKKFSISEDGVDAMLAVWIRKGSISRMLDTNKADQVTRVRYAMNGDNGLSVTVTM</sequence>
<dbReference type="Pfam" id="PF09012">
    <property type="entry name" value="FeoC"/>
    <property type="match status" value="1"/>
</dbReference>
<dbReference type="InterPro" id="IPR036388">
    <property type="entry name" value="WH-like_DNA-bd_sf"/>
</dbReference>
<dbReference type="EMBL" id="OANU01000008">
    <property type="protein sequence ID" value="SNX47314.1"/>
    <property type="molecule type" value="Genomic_DNA"/>
</dbReference>
<dbReference type="Proteomes" id="UP000219336">
    <property type="component" value="Unassembled WGS sequence"/>
</dbReference>
<dbReference type="InterPro" id="IPR015102">
    <property type="entry name" value="Tscrpt_reg_HTH_FeoC"/>
</dbReference>
<feature type="domain" description="Transcriptional regulator HTH-type FeoC" evidence="1">
    <location>
        <begin position="2"/>
        <end position="53"/>
    </location>
</feature>
<evidence type="ECO:0000313" key="3">
    <source>
        <dbReference type="Proteomes" id="UP000219336"/>
    </source>
</evidence>
<keyword evidence="3" id="KW-1185">Reference proteome</keyword>
<dbReference type="Gene3D" id="1.10.10.10">
    <property type="entry name" value="Winged helix-like DNA-binding domain superfamily/Winged helix DNA-binding domain"/>
    <property type="match status" value="1"/>
</dbReference>
<reference evidence="3" key="1">
    <citation type="submission" date="2016-06" db="EMBL/GenBank/DDBJ databases">
        <authorList>
            <person name="Rodrigo-Torres L."/>
            <person name="Arahal R.D."/>
            <person name="Lucena T."/>
        </authorList>
    </citation>
    <scope>NUCLEOTIDE SEQUENCE [LARGE SCALE GENOMIC DNA]</scope>
    <source>
        <strain evidence="3">CECT8203</strain>
    </source>
</reference>
<organism evidence="2 3">
    <name type="scientific">Vibrio thalassae</name>
    <dbReference type="NCBI Taxonomy" id="1243014"/>
    <lineage>
        <taxon>Bacteria</taxon>
        <taxon>Pseudomonadati</taxon>
        <taxon>Pseudomonadota</taxon>
        <taxon>Gammaproteobacteria</taxon>
        <taxon>Vibrionales</taxon>
        <taxon>Vibrionaceae</taxon>
        <taxon>Vibrio</taxon>
    </lineage>
</organism>
<dbReference type="OrthoDB" id="467062at2"/>
<dbReference type="SUPFAM" id="SSF46785">
    <property type="entry name" value="Winged helix' DNA-binding domain"/>
    <property type="match status" value="1"/>
</dbReference>
<gene>
    <name evidence="2" type="ORF">VTH8203_00915</name>
</gene>
<proteinExistence type="predicted"/>
<protein>
    <submittedName>
        <fullName evidence="2">FeoC like transcriptional regulator</fullName>
    </submittedName>
</protein>
<evidence type="ECO:0000259" key="1">
    <source>
        <dbReference type="Pfam" id="PF09012"/>
    </source>
</evidence>